<accession>A0AAP5IHD4</accession>
<evidence type="ECO:0000313" key="3">
    <source>
        <dbReference type="Proteomes" id="UP000667802"/>
    </source>
</evidence>
<evidence type="ECO:0000313" key="2">
    <source>
        <dbReference type="EMBL" id="MDR9900909.1"/>
    </source>
</evidence>
<proteinExistence type="predicted"/>
<dbReference type="Gene3D" id="1.10.443.30">
    <property type="entry name" value="Telomere resolvase"/>
    <property type="match status" value="1"/>
</dbReference>
<dbReference type="Pfam" id="PF16684">
    <property type="entry name" value="ResT-TelK_cat"/>
    <property type="match status" value="1"/>
</dbReference>
<organism evidence="2 3">
    <name type="scientific">Aetokthonos hydrillicola Thurmond2011</name>
    <dbReference type="NCBI Taxonomy" id="2712845"/>
    <lineage>
        <taxon>Bacteria</taxon>
        <taxon>Bacillati</taxon>
        <taxon>Cyanobacteriota</taxon>
        <taxon>Cyanophyceae</taxon>
        <taxon>Nostocales</taxon>
        <taxon>Hapalosiphonaceae</taxon>
        <taxon>Aetokthonos</taxon>
    </lineage>
</organism>
<sequence>MLKATEQAKKREKIARYSQEDLEQEPVSFLRELGAGIVPNAPRLKKKVLIAELIAATQAERVIVGLIPDTPLDAIAITKDVADQFEENVNQQLGEWTEKFYEEFRKLVQSKWRGADGWDESIHGDLASMGYRVVRYLDEYEGRGGENLKFTTKLRYRTRIWELLEEFVQAEEGAVYYKQLESCLELLRRAIKIQISETANLKKNLQERKLAQRKKDKVTVSFKPLHEFSLKTLQNLEKFSSRDWKRISIALVIASGRRLSEIHLTTTKFEYVDSFKVSFTGQLKVKGKAAKYYEDNPAYEIPTLVNAELVVKGHDWLKRNNKTVNTPDLANRRYSGDLSDAVRMLRSRWDVQHECFTYKGFRAIYGQVCNQVFNNNNQDNVLYLAEILGHGRGDLIDGDDLTDMLTPQSYNSDFEVVDTDCVLS</sequence>
<protein>
    <submittedName>
        <fullName evidence="2">Telomere resolvase</fullName>
    </submittedName>
</protein>
<dbReference type="InterPro" id="IPR032047">
    <property type="entry name" value="ResT/TelK_cat"/>
</dbReference>
<gene>
    <name evidence="2" type="ORF">G7B40_041220</name>
</gene>
<dbReference type="InterPro" id="IPR038280">
    <property type="entry name" value="ResT/TelK_cat_sf"/>
</dbReference>
<dbReference type="EMBL" id="JAALHA020000042">
    <property type="protein sequence ID" value="MDR9900909.1"/>
    <property type="molecule type" value="Genomic_DNA"/>
</dbReference>
<reference evidence="3" key="1">
    <citation type="journal article" date="2021" name="Science">
        <title>Hunting the eagle killer: A cyanobacterial neurotoxin causes vacuolar myelinopathy.</title>
        <authorList>
            <person name="Breinlinger S."/>
            <person name="Phillips T.J."/>
            <person name="Haram B.N."/>
            <person name="Mares J."/>
            <person name="Martinez Yerena J.A."/>
            <person name="Hrouzek P."/>
            <person name="Sobotka R."/>
            <person name="Henderson W.M."/>
            <person name="Schmieder P."/>
            <person name="Williams S.M."/>
            <person name="Lauderdale J.D."/>
            <person name="Wilde H.D."/>
            <person name="Gerrin W."/>
            <person name="Kust A."/>
            <person name="Washington J.W."/>
            <person name="Wagner C."/>
            <person name="Geier B."/>
            <person name="Liebeke M."/>
            <person name="Enke H."/>
            <person name="Niedermeyer T.H.J."/>
            <person name="Wilde S.B."/>
        </authorList>
    </citation>
    <scope>NUCLEOTIDE SEQUENCE [LARGE SCALE GENOMIC DNA]</scope>
    <source>
        <strain evidence="3">Thurmond2011</strain>
    </source>
</reference>
<dbReference type="RefSeq" id="WP_208344940.1">
    <property type="nucleotide sequence ID" value="NZ_CAWQFN010000559.1"/>
</dbReference>
<keyword evidence="3" id="KW-1185">Reference proteome</keyword>
<evidence type="ECO:0000259" key="1">
    <source>
        <dbReference type="Pfam" id="PF16684"/>
    </source>
</evidence>
<dbReference type="AlphaFoldDB" id="A0AAP5IHD4"/>
<feature type="domain" description="Telomere resolvase ResT/TelK catalytic" evidence="1">
    <location>
        <begin position="239"/>
        <end position="396"/>
    </location>
</feature>
<comment type="caution">
    <text evidence="2">The sequence shown here is derived from an EMBL/GenBank/DDBJ whole genome shotgun (WGS) entry which is preliminary data.</text>
</comment>
<name>A0AAP5IHD4_9CYAN</name>
<dbReference type="Proteomes" id="UP000667802">
    <property type="component" value="Unassembled WGS sequence"/>
</dbReference>